<keyword evidence="2" id="KW-1185">Reference proteome</keyword>
<dbReference type="EMBL" id="OC917920">
    <property type="protein sequence ID" value="CAD7648281.1"/>
    <property type="molecule type" value="Genomic_DNA"/>
</dbReference>
<organism evidence="1">
    <name type="scientific">Oppiella nova</name>
    <dbReference type="NCBI Taxonomy" id="334625"/>
    <lineage>
        <taxon>Eukaryota</taxon>
        <taxon>Metazoa</taxon>
        <taxon>Ecdysozoa</taxon>
        <taxon>Arthropoda</taxon>
        <taxon>Chelicerata</taxon>
        <taxon>Arachnida</taxon>
        <taxon>Acari</taxon>
        <taxon>Acariformes</taxon>
        <taxon>Sarcoptiformes</taxon>
        <taxon>Oribatida</taxon>
        <taxon>Brachypylina</taxon>
        <taxon>Oppioidea</taxon>
        <taxon>Oppiidae</taxon>
        <taxon>Oppiella</taxon>
    </lineage>
</organism>
<evidence type="ECO:0000313" key="2">
    <source>
        <dbReference type="Proteomes" id="UP000728032"/>
    </source>
</evidence>
<sequence length="142" mass="16553">MYIVVSSYLLNCDCDDNFEIEKFASLLCVPNKTDTSIVDKVVECNHNETKSTEKIALENKFKQYLKDCFNKSDVSAYTKVDLANDERKLMLIGYCDHKFIDCGVQVFKNNQALRDNHEQFSKLANKTEQEIYHKCLMNIFKK</sequence>
<proteinExistence type="predicted"/>
<dbReference type="EMBL" id="CAJPVJ010003095">
    <property type="protein sequence ID" value="CAG2167160.1"/>
    <property type="molecule type" value="Genomic_DNA"/>
</dbReference>
<reference evidence="1" key="1">
    <citation type="submission" date="2020-11" db="EMBL/GenBank/DDBJ databases">
        <authorList>
            <person name="Tran Van P."/>
        </authorList>
    </citation>
    <scope>NUCLEOTIDE SEQUENCE</scope>
</reference>
<name>A0A7R9QJN0_9ACAR</name>
<protein>
    <submittedName>
        <fullName evidence="1">Uncharacterized protein</fullName>
    </submittedName>
</protein>
<evidence type="ECO:0000313" key="1">
    <source>
        <dbReference type="EMBL" id="CAD7648281.1"/>
    </source>
</evidence>
<dbReference type="OrthoDB" id="6535478at2759"/>
<dbReference type="Proteomes" id="UP000728032">
    <property type="component" value="Unassembled WGS sequence"/>
</dbReference>
<dbReference type="AlphaFoldDB" id="A0A7R9QJN0"/>
<gene>
    <name evidence="1" type="ORF">ONB1V03_LOCUS6672</name>
</gene>
<accession>A0A7R9QJN0</accession>